<organism evidence="1 2">
    <name type="scientific">Methylomarinum roseum</name>
    <dbReference type="NCBI Taxonomy" id="3067653"/>
    <lineage>
        <taxon>Bacteria</taxon>
        <taxon>Pseudomonadati</taxon>
        <taxon>Pseudomonadota</taxon>
        <taxon>Gammaproteobacteria</taxon>
        <taxon>Methylococcales</taxon>
        <taxon>Methylococcaceae</taxon>
        <taxon>Methylomarinum</taxon>
    </lineage>
</organism>
<geneLocation type="plasmid" evidence="1 2">
    <name>unnamed2</name>
</geneLocation>
<name>A0AAU7P1P7_9GAMM</name>
<gene>
    <name evidence="1" type="ORF">Q9L42_020860</name>
</gene>
<sequence length="73" mass="8089">MSDQKSEKTFDKETWMAKVDSLGIAGHIDEYNALLAEFPDEDDPDRAWVAGFVNARKMHEDISGDAAFKAIAA</sequence>
<reference evidence="1 2" key="1">
    <citation type="journal article" date="2024" name="Microbiology">
        <title>Methylomarinum rosea sp. nov., a novel halophilic methanotrophic bacterium from the hypersaline Lake Elton.</title>
        <authorList>
            <person name="Suleimanov R.Z."/>
            <person name="Oshkin I.Y."/>
            <person name="Danilova O.V."/>
            <person name="Suzina N.E."/>
            <person name="Dedysh S.N."/>
        </authorList>
    </citation>
    <scope>NUCLEOTIDE SEQUENCE [LARGE SCALE GENOMIC DNA]</scope>
    <source>
        <strain evidence="1 2">Ch1-1</strain>
        <plasmid evidence="2">unnamed2</plasmid>
    </source>
</reference>
<dbReference type="AlphaFoldDB" id="A0AAU7P1P7"/>
<dbReference type="RefSeq" id="WP_305906300.1">
    <property type="nucleotide sequence ID" value="NZ_CP157744.1"/>
</dbReference>
<dbReference type="EMBL" id="CP157744">
    <property type="protein sequence ID" value="XBS22761.1"/>
    <property type="molecule type" value="Genomic_DNA"/>
</dbReference>
<keyword evidence="1" id="KW-0614">Plasmid</keyword>
<accession>A0AAU7P1P7</accession>
<evidence type="ECO:0000313" key="1">
    <source>
        <dbReference type="EMBL" id="XBS22761.1"/>
    </source>
</evidence>
<proteinExistence type="predicted"/>
<dbReference type="Proteomes" id="UP001225378">
    <property type="component" value="Plasmid unnamed2"/>
</dbReference>
<protein>
    <submittedName>
        <fullName evidence="1">Uncharacterized protein</fullName>
    </submittedName>
</protein>
<keyword evidence="2" id="KW-1185">Reference proteome</keyword>
<dbReference type="KEGG" id="mech:Q9L42_020860"/>
<evidence type="ECO:0000313" key="2">
    <source>
        <dbReference type="Proteomes" id="UP001225378"/>
    </source>
</evidence>